<feature type="transmembrane region" description="Helical" evidence="1">
    <location>
        <begin position="326"/>
        <end position="348"/>
    </location>
</feature>
<feature type="chain" id="PRO_5042009551" description="Vacuolar sorting protein Vps3844 C-terminal domain-containing protein" evidence="2">
    <location>
        <begin position="24"/>
        <end position="370"/>
    </location>
</feature>
<dbReference type="PANTHER" id="PTHR36853:SF1">
    <property type="entry name" value="DUF3844 DOMAIN-CONTAINING PROTEIN"/>
    <property type="match status" value="1"/>
</dbReference>
<evidence type="ECO:0000313" key="4">
    <source>
        <dbReference type="EMBL" id="KAF9894183.1"/>
    </source>
</evidence>
<keyword evidence="1" id="KW-0472">Membrane</keyword>
<dbReference type="AlphaFoldDB" id="A0AAD4CYL1"/>
<dbReference type="InterPro" id="IPR024382">
    <property type="entry name" value="Vps3844_C"/>
</dbReference>
<feature type="signal peptide" evidence="2">
    <location>
        <begin position="1"/>
        <end position="23"/>
    </location>
</feature>
<keyword evidence="1" id="KW-0812">Transmembrane</keyword>
<gene>
    <name evidence="4" type="ORF">FE257_007685</name>
</gene>
<comment type="caution">
    <text evidence="4">The sequence shown here is derived from an EMBL/GenBank/DDBJ whole genome shotgun (WGS) entry which is preliminary data.</text>
</comment>
<evidence type="ECO:0000256" key="2">
    <source>
        <dbReference type="SAM" id="SignalP"/>
    </source>
</evidence>
<feature type="domain" description="Vacuolar sorting protein Vps3844 C-terminal" evidence="3">
    <location>
        <begin position="255"/>
        <end position="361"/>
    </location>
</feature>
<dbReference type="PANTHER" id="PTHR36853">
    <property type="entry name" value="EXPRESSED PROTEIN"/>
    <property type="match status" value="1"/>
</dbReference>
<keyword evidence="1" id="KW-1133">Transmembrane helix</keyword>
<evidence type="ECO:0000259" key="3">
    <source>
        <dbReference type="Pfam" id="PF12955"/>
    </source>
</evidence>
<dbReference type="Proteomes" id="UP001194746">
    <property type="component" value="Unassembled WGS sequence"/>
</dbReference>
<proteinExistence type="predicted"/>
<evidence type="ECO:0000313" key="5">
    <source>
        <dbReference type="Proteomes" id="UP001194746"/>
    </source>
</evidence>
<dbReference type="GO" id="GO:0005783">
    <property type="term" value="C:endoplasmic reticulum"/>
    <property type="evidence" value="ECO:0007669"/>
    <property type="project" value="TreeGrafter"/>
</dbReference>
<dbReference type="EMBL" id="VCAU01000004">
    <property type="protein sequence ID" value="KAF9894183.1"/>
    <property type="molecule type" value="Genomic_DNA"/>
</dbReference>
<organism evidence="4 5">
    <name type="scientific">Aspergillus nanangensis</name>
    <dbReference type="NCBI Taxonomy" id="2582783"/>
    <lineage>
        <taxon>Eukaryota</taxon>
        <taxon>Fungi</taxon>
        <taxon>Dikarya</taxon>
        <taxon>Ascomycota</taxon>
        <taxon>Pezizomycotina</taxon>
        <taxon>Eurotiomycetes</taxon>
        <taxon>Eurotiomycetidae</taxon>
        <taxon>Eurotiales</taxon>
        <taxon>Aspergillaceae</taxon>
        <taxon>Aspergillus</taxon>
        <taxon>Aspergillus subgen. Circumdati</taxon>
    </lineage>
</organism>
<keyword evidence="5" id="KW-1185">Reference proteome</keyword>
<reference evidence="4" key="2">
    <citation type="submission" date="2020-02" db="EMBL/GenBank/DDBJ databases">
        <authorList>
            <person name="Gilchrist C.L.M."/>
            <person name="Chooi Y.-H."/>
        </authorList>
    </citation>
    <scope>NUCLEOTIDE SEQUENCE</scope>
    <source>
        <strain evidence="4">MST-FP2251</strain>
    </source>
</reference>
<accession>A0AAD4CYL1</accession>
<protein>
    <recommendedName>
        <fullName evidence="3">Vacuolar sorting protein Vps3844 C-terminal domain-containing protein</fullName>
    </recommendedName>
</protein>
<name>A0AAD4CYL1_ASPNN</name>
<dbReference type="Pfam" id="PF12955">
    <property type="entry name" value="Vps3844_C"/>
    <property type="match status" value="1"/>
</dbReference>
<evidence type="ECO:0000256" key="1">
    <source>
        <dbReference type="SAM" id="Phobius"/>
    </source>
</evidence>
<dbReference type="InterPro" id="IPR053065">
    <property type="entry name" value="Archenteron_Induction-Rel"/>
</dbReference>
<sequence>MWQLSNSFLALSMTTSLATNAYGASIFAFDPYSLWETSGAQDISGETARRLLELRMGAPMASLGKLDQSGVELLNKFAGSPDALFNPATKSEETIRSLLIVEGVDPELDSSIRNSYQNGLTVLNPSLGSLDGDFWGLLGFESGMVSDERYCMSLVDAVESWVDKRRSVSVSKVALKSTTATESTPSDSILQKLFYNVQKATLDGTKATVLLLPKCTQNKENLTTRGGSGESTLHRLARRNLEGQASLPLSVAPLCYASNSSCNDATNSCSGHGFCYKKSSSADEETAGDCYACKCQETIIRKSDGTVQKLQWGGPACQKRDISSPFFLIAGVSILVVLAISTAVGMLFNVGQGDLPGVINAGVGAAHSQK</sequence>
<reference evidence="4" key="1">
    <citation type="journal article" date="2019" name="Beilstein J. Org. Chem.">
        <title>Nanangenines: drimane sesquiterpenoids as the dominant metabolite cohort of a novel Australian fungus, Aspergillus nanangensis.</title>
        <authorList>
            <person name="Lacey H.J."/>
            <person name="Gilchrist C.L.M."/>
            <person name="Crombie A."/>
            <person name="Kalaitzis J.A."/>
            <person name="Vuong D."/>
            <person name="Rutledge P.J."/>
            <person name="Turner P."/>
            <person name="Pitt J.I."/>
            <person name="Lacey E."/>
            <person name="Chooi Y.H."/>
            <person name="Piggott A.M."/>
        </authorList>
    </citation>
    <scope>NUCLEOTIDE SEQUENCE</scope>
    <source>
        <strain evidence="4">MST-FP2251</strain>
    </source>
</reference>
<keyword evidence="2" id="KW-0732">Signal</keyword>